<dbReference type="PANTHER" id="PTHR22946">
    <property type="entry name" value="DIENELACTONE HYDROLASE DOMAIN-CONTAINING PROTEIN-RELATED"/>
    <property type="match status" value="1"/>
</dbReference>
<comment type="similarity">
    <text evidence="1">Belongs to the AB hydrolase superfamily.</text>
</comment>
<dbReference type="EMBL" id="AZSP01000007">
    <property type="protein sequence ID" value="PVE14085.1"/>
    <property type="molecule type" value="Genomic_DNA"/>
</dbReference>
<accession>A0A2T7TG30</accession>
<evidence type="ECO:0000256" key="1">
    <source>
        <dbReference type="ARBA" id="ARBA00008645"/>
    </source>
</evidence>
<keyword evidence="5" id="KW-1185">Reference proteome</keyword>
<evidence type="ECO:0000259" key="3">
    <source>
        <dbReference type="Pfam" id="PF12146"/>
    </source>
</evidence>
<dbReference type="OrthoDB" id="3366103at2"/>
<gene>
    <name evidence="4" type="ORF">Y717_28175</name>
</gene>
<protein>
    <recommendedName>
        <fullName evidence="3">Serine aminopeptidase S33 domain-containing protein</fullName>
    </recommendedName>
</protein>
<reference evidence="4 5" key="1">
    <citation type="submission" date="2013-12" db="EMBL/GenBank/DDBJ databases">
        <title>Annotated genome of Streptomyces scopuliridis.</title>
        <authorList>
            <person name="Olson J.B."/>
        </authorList>
    </citation>
    <scope>NUCLEOTIDE SEQUENCE [LARGE SCALE GENOMIC DNA]</scope>
    <source>
        <strain evidence="4 5">RB72</strain>
    </source>
</reference>
<evidence type="ECO:0000313" key="5">
    <source>
        <dbReference type="Proteomes" id="UP000245992"/>
    </source>
</evidence>
<dbReference type="InterPro" id="IPR022742">
    <property type="entry name" value="Hydrolase_4"/>
</dbReference>
<dbReference type="InterPro" id="IPR029058">
    <property type="entry name" value="AB_hydrolase_fold"/>
</dbReference>
<dbReference type="STRING" id="1440053.GCA_000718095_06731"/>
<name>A0A2T7TG30_9ACTN</name>
<dbReference type="SUPFAM" id="SSF53474">
    <property type="entry name" value="alpha/beta-Hydrolases"/>
    <property type="match status" value="1"/>
</dbReference>
<keyword evidence="2" id="KW-0378">Hydrolase</keyword>
<dbReference type="Gene3D" id="3.40.50.1820">
    <property type="entry name" value="alpha/beta hydrolase"/>
    <property type="match status" value="1"/>
</dbReference>
<organism evidence="4 5">
    <name type="scientific">Streptomyces scopuliridis RB72</name>
    <dbReference type="NCBI Taxonomy" id="1440053"/>
    <lineage>
        <taxon>Bacteria</taxon>
        <taxon>Bacillati</taxon>
        <taxon>Actinomycetota</taxon>
        <taxon>Actinomycetes</taxon>
        <taxon>Kitasatosporales</taxon>
        <taxon>Streptomycetaceae</taxon>
        <taxon>Streptomyces</taxon>
    </lineage>
</organism>
<dbReference type="PANTHER" id="PTHR22946:SF9">
    <property type="entry name" value="POLYKETIDE TRANSFERASE AF380"/>
    <property type="match status" value="1"/>
</dbReference>
<dbReference type="GO" id="GO:0052689">
    <property type="term" value="F:carboxylic ester hydrolase activity"/>
    <property type="evidence" value="ECO:0007669"/>
    <property type="project" value="UniProtKB-ARBA"/>
</dbReference>
<dbReference type="AlphaFoldDB" id="A0A2T7TG30"/>
<sequence length="267" mass="28103">MDEVRVASMDGIELAAAVHRPAADAGSRGTVLLVHGISADLDEGGGFVRLADRLAARGLTAVRFSFRGHGTSGGTPQGVTIAGEMLDLQAVSAYAAKEFPGPLAVVAASFGAVATGLSMPWLGKRLAGLVLWNPVLDLRRTFLEPELPWGVANFGPAAMARLAEDGCLVLNGAFPLGRVLFAEMPRYRPIEGYAAHSPPALVLHGDRDGHVSFDIARRAAETIRHWEFHPLSGATHGFHGPEHEAAAVAVTTRWLEQAVNGRGKVGG</sequence>
<dbReference type="Proteomes" id="UP000245992">
    <property type="component" value="Unassembled WGS sequence"/>
</dbReference>
<dbReference type="Pfam" id="PF12146">
    <property type="entry name" value="Hydrolase_4"/>
    <property type="match status" value="1"/>
</dbReference>
<dbReference type="RefSeq" id="WP_030355632.1">
    <property type="nucleotide sequence ID" value="NZ_AZSP01000007.1"/>
</dbReference>
<proteinExistence type="inferred from homology"/>
<feature type="domain" description="Serine aminopeptidase S33" evidence="3">
    <location>
        <begin position="27"/>
        <end position="142"/>
    </location>
</feature>
<comment type="caution">
    <text evidence="4">The sequence shown here is derived from an EMBL/GenBank/DDBJ whole genome shotgun (WGS) entry which is preliminary data.</text>
</comment>
<dbReference type="InterPro" id="IPR050261">
    <property type="entry name" value="FrsA_esterase"/>
</dbReference>
<evidence type="ECO:0000256" key="2">
    <source>
        <dbReference type="ARBA" id="ARBA00022801"/>
    </source>
</evidence>
<evidence type="ECO:0000313" key="4">
    <source>
        <dbReference type="EMBL" id="PVE14085.1"/>
    </source>
</evidence>